<dbReference type="InterPro" id="IPR020846">
    <property type="entry name" value="MFS_dom"/>
</dbReference>
<comment type="subcellular location">
    <subcellularLocation>
        <location evidence="1">Membrane</location>
        <topology evidence="1">Multi-pass membrane protein</topology>
    </subcellularLocation>
</comment>
<proteinExistence type="predicted"/>
<dbReference type="PROSITE" id="PS50850">
    <property type="entry name" value="MFS"/>
    <property type="match status" value="1"/>
</dbReference>
<feature type="transmembrane region" description="Helical" evidence="7">
    <location>
        <begin position="419"/>
        <end position="445"/>
    </location>
</feature>
<accession>A0A6A6ZYK1</accession>
<feature type="transmembrane region" description="Helical" evidence="7">
    <location>
        <begin position="185"/>
        <end position="207"/>
    </location>
</feature>
<dbReference type="PANTHER" id="PTHR23504:SF3">
    <property type="entry name" value="MAJOR FACILITATOR SUPERFAMILY (MFS) PROFILE DOMAIN-CONTAINING PROTEIN"/>
    <property type="match status" value="1"/>
</dbReference>
<keyword evidence="4 7" id="KW-1133">Transmembrane helix</keyword>
<dbReference type="InterPro" id="IPR001958">
    <property type="entry name" value="Tet-R_TetA/multi-R_MdtG-like"/>
</dbReference>
<dbReference type="Gene3D" id="1.20.1250.20">
    <property type="entry name" value="MFS general substrate transporter like domains"/>
    <property type="match status" value="1"/>
</dbReference>
<name>A0A6A6ZYK1_9PLEO</name>
<dbReference type="PRINTS" id="PR01035">
    <property type="entry name" value="TCRTETA"/>
</dbReference>
<dbReference type="InterPro" id="IPR036259">
    <property type="entry name" value="MFS_trans_sf"/>
</dbReference>
<evidence type="ECO:0000256" key="4">
    <source>
        <dbReference type="ARBA" id="ARBA00022989"/>
    </source>
</evidence>
<feature type="transmembrane region" description="Helical" evidence="7">
    <location>
        <begin position="352"/>
        <end position="374"/>
    </location>
</feature>
<evidence type="ECO:0000256" key="7">
    <source>
        <dbReference type="SAM" id="Phobius"/>
    </source>
</evidence>
<feature type="transmembrane region" description="Helical" evidence="7">
    <location>
        <begin position="451"/>
        <end position="475"/>
    </location>
</feature>
<gene>
    <name evidence="9" type="ORF">CC86DRAFT_25489</name>
</gene>
<feature type="transmembrane region" description="Helical" evidence="7">
    <location>
        <begin position="279"/>
        <end position="300"/>
    </location>
</feature>
<evidence type="ECO:0000256" key="2">
    <source>
        <dbReference type="ARBA" id="ARBA00022448"/>
    </source>
</evidence>
<dbReference type="PANTHER" id="PTHR23504">
    <property type="entry name" value="MAJOR FACILITATOR SUPERFAMILY DOMAIN-CONTAINING PROTEIN 10"/>
    <property type="match status" value="1"/>
</dbReference>
<feature type="transmembrane region" description="Helical" evidence="7">
    <location>
        <begin position="386"/>
        <end position="407"/>
    </location>
</feature>
<dbReference type="SUPFAM" id="SSF103473">
    <property type="entry name" value="MFS general substrate transporter"/>
    <property type="match status" value="1"/>
</dbReference>
<protein>
    <submittedName>
        <fullName evidence="9">MFS general substrate transporter</fullName>
    </submittedName>
</protein>
<evidence type="ECO:0000256" key="5">
    <source>
        <dbReference type="ARBA" id="ARBA00023136"/>
    </source>
</evidence>
<dbReference type="Proteomes" id="UP000799424">
    <property type="component" value="Unassembled WGS sequence"/>
</dbReference>
<feature type="transmembrane region" description="Helical" evidence="7">
    <location>
        <begin position="227"/>
        <end position="249"/>
    </location>
</feature>
<dbReference type="CDD" id="cd17330">
    <property type="entry name" value="MFS_SLC46_TetA_like"/>
    <property type="match status" value="1"/>
</dbReference>
<feature type="transmembrane region" description="Helical" evidence="7">
    <location>
        <begin position="153"/>
        <end position="173"/>
    </location>
</feature>
<evidence type="ECO:0000313" key="10">
    <source>
        <dbReference type="Proteomes" id="UP000799424"/>
    </source>
</evidence>
<dbReference type="Pfam" id="PF07690">
    <property type="entry name" value="MFS_1"/>
    <property type="match status" value="1"/>
</dbReference>
<evidence type="ECO:0000259" key="8">
    <source>
        <dbReference type="PROSITE" id="PS50850"/>
    </source>
</evidence>
<dbReference type="GO" id="GO:0022857">
    <property type="term" value="F:transmembrane transporter activity"/>
    <property type="evidence" value="ECO:0007669"/>
    <property type="project" value="InterPro"/>
</dbReference>
<feature type="transmembrane region" description="Helical" evidence="7">
    <location>
        <begin position="94"/>
        <end position="116"/>
    </location>
</feature>
<dbReference type="EMBL" id="MU006226">
    <property type="protein sequence ID" value="KAF2826142.1"/>
    <property type="molecule type" value="Genomic_DNA"/>
</dbReference>
<evidence type="ECO:0000256" key="1">
    <source>
        <dbReference type="ARBA" id="ARBA00004141"/>
    </source>
</evidence>
<dbReference type="InterPro" id="IPR011701">
    <property type="entry name" value="MFS"/>
</dbReference>
<keyword evidence="3 7" id="KW-0812">Transmembrane</keyword>
<reference evidence="9" key="1">
    <citation type="journal article" date="2020" name="Stud. Mycol.">
        <title>101 Dothideomycetes genomes: a test case for predicting lifestyles and emergence of pathogens.</title>
        <authorList>
            <person name="Haridas S."/>
            <person name="Albert R."/>
            <person name="Binder M."/>
            <person name="Bloem J."/>
            <person name="Labutti K."/>
            <person name="Salamov A."/>
            <person name="Andreopoulos B."/>
            <person name="Baker S."/>
            <person name="Barry K."/>
            <person name="Bills G."/>
            <person name="Bluhm B."/>
            <person name="Cannon C."/>
            <person name="Castanera R."/>
            <person name="Culley D."/>
            <person name="Daum C."/>
            <person name="Ezra D."/>
            <person name="Gonzalez J."/>
            <person name="Henrissat B."/>
            <person name="Kuo A."/>
            <person name="Liang C."/>
            <person name="Lipzen A."/>
            <person name="Lutzoni F."/>
            <person name="Magnuson J."/>
            <person name="Mondo S."/>
            <person name="Nolan M."/>
            <person name="Ohm R."/>
            <person name="Pangilinan J."/>
            <person name="Park H.-J."/>
            <person name="Ramirez L."/>
            <person name="Alfaro M."/>
            <person name="Sun H."/>
            <person name="Tritt A."/>
            <person name="Yoshinaga Y."/>
            <person name="Zwiers L.-H."/>
            <person name="Turgeon B."/>
            <person name="Goodwin S."/>
            <person name="Spatafora J."/>
            <person name="Crous P."/>
            <person name="Grigoriev I."/>
        </authorList>
    </citation>
    <scope>NUCLEOTIDE SEQUENCE</scope>
    <source>
        <strain evidence="9">CBS 113818</strain>
    </source>
</reference>
<feature type="transmembrane region" description="Helical" evidence="7">
    <location>
        <begin position="128"/>
        <end position="147"/>
    </location>
</feature>
<keyword evidence="10" id="KW-1185">Reference proteome</keyword>
<organism evidence="9 10">
    <name type="scientific">Ophiobolus disseminans</name>
    <dbReference type="NCBI Taxonomy" id="1469910"/>
    <lineage>
        <taxon>Eukaryota</taxon>
        <taxon>Fungi</taxon>
        <taxon>Dikarya</taxon>
        <taxon>Ascomycota</taxon>
        <taxon>Pezizomycotina</taxon>
        <taxon>Dothideomycetes</taxon>
        <taxon>Pleosporomycetidae</taxon>
        <taxon>Pleosporales</taxon>
        <taxon>Pleosporineae</taxon>
        <taxon>Phaeosphaeriaceae</taxon>
        <taxon>Ophiobolus</taxon>
    </lineage>
</organism>
<dbReference type="OrthoDB" id="419616at2759"/>
<keyword evidence="5 7" id="KW-0472">Membrane</keyword>
<keyword evidence="2" id="KW-0813">Transport</keyword>
<sequence>MIPTLKPGVKLSDEATPLLADTVPAEPSIQASQEGEGPLEHDASNRDDEDIPLPRKQIFLLCYTAVVEPIAFFGIFPYINFMIEKVGNVKKEDVGFYSGLIESLFSVTQMCVMILWGKASDKYGRKPILVLSLVGVAFTTALFGMSQSLWQMIVARCCAGVFAGTVVTVRAMLSESTTKHTQARAFSYFAFARNLGLFVGPIIGGVLERPAEKYKGSFGRIEFFHHYPYALPSVVTSLIALSAAITTLVSVKETRPAQLDNKKTDEPPLSIWQLLKSPGVARVVLIYNYVMCLAFTFTAVNPVYMYTPIELGGIGFSPELIAAFTALSGFSQAIWLLLVFPRLHKRVGTGQVLRYCAYVWPVFFASTVGFNALLRHDIKTAFWSTAPPIMVIGSGVCMAFTAVQLAINDIAPSPETVGILNSVVLAIQSGVRAVAPILATCIYATGVKYHILWGHLFWLLNVILALGLIVLLRLLPAKAAGGPHPSFKVRV</sequence>
<dbReference type="GO" id="GO:0016020">
    <property type="term" value="C:membrane"/>
    <property type="evidence" value="ECO:0007669"/>
    <property type="project" value="UniProtKB-SubCell"/>
</dbReference>
<dbReference type="AlphaFoldDB" id="A0A6A6ZYK1"/>
<feature type="transmembrane region" description="Helical" evidence="7">
    <location>
        <begin position="58"/>
        <end position="79"/>
    </location>
</feature>
<evidence type="ECO:0000256" key="3">
    <source>
        <dbReference type="ARBA" id="ARBA00022692"/>
    </source>
</evidence>
<feature type="transmembrane region" description="Helical" evidence="7">
    <location>
        <begin position="320"/>
        <end position="340"/>
    </location>
</feature>
<feature type="domain" description="Major facilitator superfamily (MFS) profile" evidence="8">
    <location>
        <begin position="57"/>
        <end position="479"/>
    </location>
</feature>
<feature type="region of interest" description="Disordered" evidence="6">
    <location>
        <begin position="27"/>
        <end position="50"/>
    </location>
</feature>
<evidence type="ECO:0000313" key="9">
    <source>
        <dbReference type="EMBL" id="KAF2826142.1"/>
    </source>
</evidence>
<evidence type="ECO:0000256" key="6">
    <source>
        <dbReference type="SAM" id="MobiDB-lite"/>
    </source>
</evidence>